<proteinExistence type="predicted"/>
<dbReference type="AlphaFoldDB" id="A0A286G932"/>
<dbReference type="InterPro" id="IPR010331">
    <property type="entry name" value="ExoD"/>
</dbReference>
<feature type="transmembrane region" description="Helical" evidence="1">
    <location>
        <begin position="35"/>
        <end position="52"/>
    </location>
</feature>
<feature type="transmembrane region" description="Helical" evidence="1">
    <location>
        <begin position="116"/>
        <end position="139"/>
    </location>
</feature>
<accession>A0A286G932</accession>
<evidence type="ECO:0000256" key="1">
    <source>
        <dbReference type="SAM" id="Phobius"/>
    </source>
</evidence>
<organism evidence="2 3">
    <name type="scientific">Caenispirillum bisanense</name>
    <dbReference type="NCBI Taxonomy" id="414052"/>
    <lineage>
        <taxon>Bacteria</taxon>
        <taxon>Pseudomonadati</taxon>
        <taxon>Pseudomonadota</taxon>
        <taxon>Alphaproteobacteria</taxon>
        <taxon>Rhodospirillales</taxon>
        <taxon>Novispirillaceae</taxon>
        <taxon>Caenispirillum</taxon>
    </lineage>
</organism>
<keyword evidence="1" id="KW-0472">Membrane</keyword>
<dbReference type="Pfam" id="PF06055">
    <property type="entry name" value="ExoD"/>
    <property type="match status" value="1"/>
</dbReference>
<keyword evidence="1" id="KW-1133">Transmembrane helix</keyword>
<feature type="transmembrane region" description="Helical" evidence="1">
    <location>
        <begin position="170"/>
        <end position="197"/>
    </location>
</feature>
<evidence type="ECO:0000313" key="3">
    <source>
        <dbReference type="Proteomes" id="UP000219621"/>
    </source>
</evidence>
<dbReference type="EMBL" id="OCNJ01000002">
    <property type="protein sequence ID" value="SOD92031.1"/>
    <property type="molecule type" value="Genomic_DNA"/>
</dbReference>
<evidence type="ECO:0000313" key="2">
    <source>
        <dbReference type="EMBL" id="SOD92031.1"/>
    </source>
</evidence>
<dbReference type="PIRSF" id="PIRSF033239">
    <property type="entry name" value="ExoD"/>
    <property type="match status" value="1"/>
</dbReference>
<dbReference type="Proteomes" id="UP000219621">
    <property type="component" value="Unassembled WGS sequence"/>
</dbReference>
<gene>
    <name evidence="2" type="ORF">SAMN05421508_102231</name>
</gene>
<keyword evidence="3" id="KW-1185">Reference proteome</keyword>
<feature type="transmembrane region" description="Helical" evidence="1">
    <location>
        <begin position="145"/>
        <end position="163"/>
    </location>
</feature>
<keyword evidence="1" id="KW-0812">Transmembrane</keyword>
<protein>
    <submittedName>
        <fullName evidence="2">Uncharacterized conserved protein</fullName>
    </submittedName>
</protein>
<dbReference type="RefSeq" id="WP_097277996.1">
    <property type="nucleotide sequence ID" value="NZ_OCNJ01000002.1"/>
</dbReference>
<sequence>MTARSLTLTISRLRRMGGPEGPTLTEMSGHFADRSLPLAILVFGLFGTVPSPGLPTGFLFGSLVMLLTVQMMVGASRPALPGFVGRRRVPRRALDAILRRAVPLLRRIERRFRPRLPMVSRAPLTVVTALLLLAMGLLLALPIPFGNAAPGFAIVALSLGLLTRDGLGILAGWAASLAAFAFFGALIWGAGGLAALAV</sequence>
<dbReference type="OrthoDB" id="8238926at2"/>
<name>A0A286G932_9PROT</name>
<dbReference type="PANTHER" id="PTHR41795">
    <property type="entry name" value="EXOPOLYSACCHARIDE SYNTHESIS PROTEIN"/>
    <property type="match status" value="1"/>
</dbReference>
<reference evidence="2 3" key="1">
    <citation type="submission" date="2017-09" db="EMBL/GenBank/DDBJ databases">
        <authorList>
            <person name="Ehlers B."/>
            <person name="Leendertz F.H."/>
        </authorList>
    </citation>
    <scope>NUCLEOTIDE SEQUENCE [LARGE SCALE GENOMIC DNA]</scope>
    <source>
        <strain evidence="2 3">USBA 140</strain>
    </source>
</reference>
<dbReference type="PANTHER" id="PTHR41795:SF1">
    <property type="entry name" value="EXOPOLYSACCHARIDE SYNTHESIS PROTEIN"/>
    <property type="match status" value="1"/>
</dbReference>